<dbReference type="GO" id="GO:0000160">
    <property type="term" value="P:phosphorelay signal transduction system"/>
    <property type="evidence" value="ECO:0007669"/>
    <property type="project" value="InterPro"/>
</dbReference>
<dbReference type="CDD" id="cd00156">
    <property type="entry name" value="REC"/>
    <property type="match status" value="1"/>
</dbReference>
<dbReference type="Pfam" id="PF00072">
    <property type="entry name" value="Response_reg"/>
    <property type="match status" value="1"/>
</dbReference>
<dbReference type="PANTHER" id="PTHR44591:SF3">
    <property type="entry name" value="RESPONSE REGULATORY DOMAIN-CONTAINING PROTEIN"/>
    <property type="match status" value="1"/>
</dbReference>
<dbReference type="InterPro" id="IPR011006">
    <property type="entry name" value="CheY-like_superfamily"/>
</dbReference>
<feature type="modified residue" description="4-aspartylphosphate" evidence="2">
    <location>
        <position position="52"/>
    </location>
</feature>
<evidence type="ECO:0000259" key="3">
    <source>
        <dbReference type="PROSITE" id="PS50110"/>
    </source>
</evidence>
<dbReference type="EMBL" id="FNFK01000010">
    <property type="protein sequence ID" value="SDK04155.1"/>
    <property type="molecule type" value="Genomic_DNA"/>
</dbReference>
<proteinExistence type="predicted"/>
<dbReference type="PROSITE" id="PS50110">
    <property type="entry name" value="RESPONSE_REGULATORY"/>
    <property type="match status" value="1"/>
</dbReference>
<dbReference type="SUPFAM" id="SSF52172">
    <property type="entry name" value="CheY-like"/>
    <property type="match status" value="1"/>
</dbReference>
<organism evidence="4 5">
    <name type="scientific">Alkalibacterium thalassium</name>
    <dbReference type="NCBI Taxonomy" id="426701"/>
    <lineage>
        <taxon>Bacteria</taxon>
        <taxon>Bacillati</taxon>
        <taxon>Bacillota</taxon>
        <taxon>Bacilli</taxon>
        <taxon>Lactobacillales</taxon>
        <taxon>Carnobacteriaceae</taxon>
        <taxon>Alkalibacterium</taxon>
    </lineage>
</organism>
<gene>
    <name evidence="4" type="ORF">SAMN04488098_101048</name>
</gene>
<feature type="domain" description="Response regulatory" evidence="3">
    <location>
        <begin position="3"/>
        <end position="118"/>
    </location>
</feature>
<evidence type="ECO:0000256" key="1">
    <source>
        <dbReference type="ARBA" id="ARBA00022553"/>
    </source>
</evidence>
<name>A0A1G8YPX9_9LACT</name>
<dbReference type="Proteomes" id="UP000199433">
    <property type="component" value="Unassembled WGS sequence"/>
</dbReference>
<dbReference type="InterPro" id="IPR050595">
    <property type="entry name" value="Bact_response_regulator"/>
</dbReference>
<dbReference type="AlphaFoldDB" id="A0A1G8YPX9"/>
<dbReference type="InterPro" id="IPR001789">
    <property type="entry name" value="Sig_transdc_resp-reg_receiver"/>
</dbReference>
<protein>
    <submittedName>
        <fullName evidence="4">Response regulator receiver domain-containing protein</fullName>
    </submittedName>
</protein>
<keyword evidence="5" id="KW-1185">Reference proteome</keyword>
<evidence type="ECO:0000313" key="4">
    <source>
        <dbReference type="EMBL" id="SDK04155.1"/>
    </source>
</evidence>
<evidence type="ECO:0000256" key="2">
    <source>
        <dbReference type="PROSITE-ProRule" id="PRU00169"/>
    </source>
</evidence>
<dbReference type="RefSeq" id="WP_091265814.1">
    <property type="nucleotide sequence ID" value="NZ_FNFK01000010.1"/>
</dbReference>
<dbReference type="STRING" id="426701.SAMN04488098_101048"/>
<keyword evidence="1 2" id="KW-0597">Phosphoprotein</keyword>
<dbReference type="Gene3D" id="3.40.50.2300">
    <property type="match status" value="1"/>
</dbReference>
<dbReference type="PANTHER" id="PTHR44591">
    <property type="entry name" value="STRESS RESPONSE REGULATOR PROTEIN 1"/>
    <property type="match status" value="1"/>
</dbReference>
<sequence>MKKVLVVDDEAVLRMLIVDSLEDLDCEIDEAENGTEALKMIKDNVYDVLVLDYMMPELTGIELLQKLDQNVIDETTVIMLTAKTQEKDQENAASAGVDIFMKKPFSPMELYTVVEEQLNG</sequence>
<reference evidence="5" key="1">
    <citation type="submission" date="2016-10" db="EMBL/GenBank/DDBJ databases">
        <authorList>
            <person name="Varghese N."/>
            <person name="Submissions S."/>
        </authorList>
    </citation>
    <scope>NUCLEOTIDE SEQUENCE [LARGE SCALE GENOMIC DNA]</scope>
    <source>
        <strain evidence="5">DSM 19181</strain>
    </source>
</reference>
<dbReference type="OrthoDB" id="9797769at2"/>
<accession>A0A1G8YPX9</accession>
<dbReference type="SMART" id="SM00448">
    <property type="entry name" value="REC"/>
    <property type="match status" value="1"/>
</dbReference>
<evidence type="ECO:0000313" key="5">
    <source>
        <dbReference type="Proteomes" id="UP000199433"/>
    </source>
</evidence>